<feature type="transmembrane region" description="Helical" evidence="6">
    <location>
        <begin position="12"/>
        <end position="35"/>
    </location>
</feature>
<dbReference type="InterPro" id="IPR051790">
    <property type="entry name" value="Cytochrome_c-biogenesis_DsbD"/>
</dbReference>
<dbReference type="PANTHER" id="PTHR31272">
    <property type="entry name" value="CYTOCHROME C-TYPE BIOGENESIS PROTEIN HI_1454-RELATED"/>
    <property type="match status" value="1"/>
</dbReference>
<sequence length="245" mass="25110">MDVAAPSIVLAFTAGFLSFISPCCLPLVPGYLATVTGGAPGELDRSPKGAVLGRSLTFIGTFSLVFILLGLSATAAGSLLFENRETLNTVAGISVIAMGTLFITSTFVTSLNREWRPPGLIERAGRGGPVIAGAAFAIAWTPCIGPTLAAILGLAATSSGTAQGGLLLAVYAAGLGVPFLLTAIAFNGATSAFNVLKRHYLAIQLTAGVVLIAMGYLVLSGEMFRLNAEAQRLLGELGLDFIYGI</sequence>
<dbReference type="Proteomes" id="UP001058860">
    <property type="component" value="Chromosome"/>
</dbReference>
<feature type="transmembrane region" description="Helical" evidence="6">
    <location>
        <begin position="87"/>
        <end position="109"/>
    </location>
</feature>
<feature type="transmembrane region" description="Helical" evidence="6">
    <location>
        <begin position="168"/>
        <end position="188"/>
    </location>
</feature>
<evidence type="ECO:0000256" key="1">
    <source>
        <dbReference type="ARBA" id="ARBA00004141"/>
    </source>
</evidence>
<reference evidence="9" key="1">
    <citation type="submission" date="2021-11" db="EMBL/GenBank/DDBJ databases">
        <title>Cultivation dependent microbiological survey of springs from the worlds oldest radium mine currently devoted to the extraction of radon-saturated water.</title>
        <authorList>
            <person name="Kapinusova G."/>
            <person name="Smrhova T."/>
            <person name="Strejcek M."/>
            <person name="Suman J."/>
            <person name="Jani K."/>
            <person name="Pajer P."/>
            <person name="Uhlik O."/>
        </authorList>
    </citation>
    <scope>NUCLEOTIDE SEQUENCE [LARGE SCALE GENOMIC DNA]</scope>
    <source>
        <strain evidence="9">J379</strain>
    </source>
</reference>
<dbReference type="Pfam" id="PF02683">
    <property type="entry name" value="DsbD_TM"/>
    <property type="match status" value="1"/>
</dbReference>
<protein>
    <submittedName>
        <fullName evidence="8">Cytochrome c biogenesis CcdA family protein</fullName>
    </submittedName>
</protein>
<feature type="transmembrane region" description="Helical" evidence="6">
    <location>
        <begin position="200"/>
        <end position="219"/>
    </location>
</feature>
<feature type="domain" description="Cytochrome C biogenesis protein transmembrane" evidence="7">
    <location>
        <begin position="8"/>
        <end position="187"/>
    </location>
</feature>
<evidence type="ECO:0000313" key="8">
    <source>
        <dbReference type="EMBL" id="UUY02208.1"/>
    </source>
</evidence>
<evidence type="ECO:0000256" key="6">
    <source>
        <dbReference type="SAM" id="Phobius"/>
    </source>
</evidence>
<evidence type="ECO:0000259" key="7">
    <source>
        <dbReference type="Pfam" id="PF02683"/>
    </source>
</evidence>
<feature type="transmembrane region" description="Helical" evidence="6">
    <location>
        <begin position="130"/>
        <end position="156"/>
    </location>
</feature>
<keyword evidence="5 6" id="KW-0472">Membrane</keyword>
<dbReference type="InterPro" id="IPR003834">
    <property type="entry name" value="Cyt_c_assmbl_TM_dom"/>
</dbReference>
<comment type="similarity">
    <text evidence="2">Belongs to the DsbD family.</text>
</comment>
<dbReference type="RefSeq" id="WP_353862741.1">
    <property type="nucleotide sequence ID" value="NZ_CP088295.1"/>
</dbReference>
<dbReference type="PANTHER" id="PTHR31272:SF4">
    <property type="entry name" value="CYTOCHROME C-TYPE BIOGENESIS PROTEIN HI_1454-RELATED"/>
    <property type="match status" value="1"/>
</dbReference>
<keyword evidence="3 6" id="KW-0812">Transmembrane</keyword>
<dbReference type="EMBL" id="CP088295">
    <property type="protein sequence ID" value="UUY02208.1"/>
    <property type="molecule type" value="Genomic_DNA"/>
</dbReference>
<keyword evidence="4 6" id="KW-1133">Transmembrane helix</keyword>
<evidence type="ECO:0000256" key="2">
    <source>
        <dbReference type="ARBA" id="ARBA00006143"/>
    </source>
</evidence>
<proteinExistence type="inferred from homology"/>
<evidence type="ECO:0000256" key="4">
    <source>
        <dbReference type="ARBA" id="ARBA00022989"/>
    </source>
</evidence>
<evidence type="ECO:0000256" key="3">
    <source>
        <dbReference type="ARBA" id="ARBA00022692"/>
    </source>
</evidence>
<feature type="transmembrane region" description="Helical" evidence="6">
    <location>
        <begin position="56"/>
        <end position="81"/>
    </location>
</feature>
<name>A0ABY5PC48_9ACTN</name>
<keyword evidence="9" id="KW-1185">Reference proteome</keyword>
<evidence type="ECO:0000313" key="9">
    <source>
        <dbReference type="Proteomes" id="UP001058860"/>
    </source>
</evidence>
<evidence type="ECO:0000256" key="5">
    <source>
        <dbReference type="ARBA" id="ARBA00023136"/>
    </source>
</evidence>
<accession>A0ABY5PC48</accession>
<comment type="subcellular location">
    <subcellularLocation>
        <location evidence="1">Membrane</location>
        <topology evidence="1">Multi-pass membrane protein</topology>
    </subcellularLocation>
</comment>
<gene>
    <name evidence="8" type="ORF">LRS13_15980</name>
</gene>
<organism evidence="8 9">
    <name type="scientific">Svornostia abyssi</name>
    <dbReference type="NCBI Taxonomy" id="2898438"/>
    <lineage>
        <taxon>Bacteria</taxon>
        <taxon>Bacillati</taxon>
        <taxon>Actinomycetota</taxon>
        <taxon>Thermoleophilia</taxon>
        <taxon>Solirubrobacterales</taxon>
        <taxon>Baekduiaceae</taxon>
        <taxon>Svornostia</taxon>
    </lineage>
</organism>